<name>A0A0P7C142_9BACT</name>
<dbReference type="InterPro" id="IPR025665">
    <property type="entry name" value="Beta-barrel_OMP_2"/>
</dbReference>
<keyword evidence="1" id="KW-0732">Signal</keyword>
<evidence type="ECO:0000256" key="1">
    <source>
        <dbReference type="SAM" id="SignalP"/>
    </source>
</evidence>
<feature type="domain" description="Outer membrane protein beta-barrel" evidence="2">
    <location>
        <begin position="109"/>
        <end position="209"/>
    </location>
</feature>
<organism evidence="3 4">
    <name type="scientific">Jiulongibacter sediminis</name>
    <dbReference type="NCBI Taxonomy" id="1605367"/>
    <lineage>
        <taxon>Bacteria</taxon>
        <taxon>Pseudomonadati</taxon>
        <taxon>Bacteroidota</taxon>
        <taxon>Cytophagia</taxon>
        <taxon>Cytophagales</taxon>
        <taxon>Leadbetterellaceae</taxon>
        <taxon>Jiulongibacter</taxon>
    </lineage>
</organism>
<dbReference type="STRING" id="1605367.AFM12_06635"/>
<evidence type="ECO:0000313" key="3">
    <source>
        <dbReference type="EMBL" id="KPM48323.1"/>
    </source>
</evidence>
<dbReference type="RefSeq" id="WP_055145640.1">
    <property type="nucleotide sequence ID" value="NZ_JXSZ01000006.1"/>
</dbReference>
<dbReference type="AlphaFoldDB" id="A0A0P7C142"/>
<evidence type="ECO:0000313" key="4">
    <source>
        <dbReference type="Proteomes" id="UP000050454"/>
    </source>
</evidence>
<dbReference type="Proteomes" id="UP000050454">
    <property type="component" value="Unassembled WGS sequence"/>
</dbReference>
<gene>
    <name evidence="3" type="ORF">AFM12_06635</name>
</gene>
<feature type="chain" id="PRO_5006136448" description="Outer membrane protein beta-barrel domain-containing protein" evidence="1">
    <location>
        <begin position="23"/>
        <end position="242"/>
    </location>
</feature>
<proteinExistence type="predicted"/>
<dbReference type="EMBL" id="LGTQ01000006">
    <property type="protein sequence ID" value="KPM48323.1"/>
    <property type="molecule type" value="Genomic_DNA"/>
</dbReference>
<dbReference type="Pfam" id="PF13568">
    <property type="entry name" value="OMP_b-brl_2"/>
    <property type="match status" value="1"/>
</dbReference>
<accession>A0A0P7C142</accession>
<protein>
    <recommendedName>
        <fullName evidence="2">Outer membrane protein beta-barrel domain-containing protein</fullName>
    </recommendedName>
</protein>
<reference evidence="3 4" key="1">
    <citation type="submission" date="2015-07" db="EMBL/GenBank/DDBJ databases">
        <title>The draft genome sequence of Leadbetterella sp. JN14-9.</title>
        <authorList>
            <person name="Liu Y."/>
            <person name="Du J."/>
            <person name="Shao Z."/>
        </authorList>
    </citation>
    <scope>NUCLEOTIDE SEQUENCE [LARGE SCALE GENOMIC DNA]</scope>
    <source>
        <strain evidence="3 4">JN14-9</strain>
    </source>
</reference>
<evidence type="ECO:0000259" key="2">
    <source>
        <dbReference type="Pfam" id="PF13568"/>
    </source>
</evidence>
<keyword evidence="4" id="KW-1185">Reference proteome</keyword>
<dbReference type="OrthoDB" id="891525at2"/>
<feature type="signal peptide" evidence="1">
    <location>
        <begin position="1"/>
        <end position="22"/>
    </location>
</feature>
<sequence>MKKLFKLLSIGALTLSAFGSNAQERDWEWENDRDDHWQRNQREHRYEKPQSMFSKKDFGLILALNSFDAAIDMPELNTWQSRYVALQWRRNHRLITGRQVDVALGTGLEIAWNNFMMKYDEQYFEAGDISDFELVSEPLEKSKLVNNMVNLPVMLQFGFKESNFRFGVGGYAGVRINSYQKFQDAAGKFKEKGEYNLRRFNYGVMAEAGRGDMRLFAKYDMLPLFNDNNPINANVLTVGLRL</sequence>
<comment type="caution">
    <text evidence="3">The sequence shown here is derived from an EMBL/GenBank/DDBJ whole genome shotgun (WGS) entry which is preliminary data.</text>
</comment>